<dbReference type="RefSeq" id="WP_077114673.1">
    <property type="nucleotide sequence ID" value="NZ_LOKT01000001.1"/>
</dbReference>
<evidence type="ECO:0000313" key="7">
    <source>
        <dbReference type="Proteomes" id="UP000188836"/>
    </source>
</evidence>
<dbReference type="AlphaFoldDB" id="A0A1W0B3I0"/>
<dbReference type="PANTHER" id="PTHR43479:SF11">
    <property type="entry name" value="ACREF_ENVCD OPERON REPRESSOR-RELATED"/>
    <property type="match status" value="1"/>
</dbReference>
<keyword evidence="2 4" id="KW-0238">DNA-binding</keyword>
<accession>A0A1W0B3I0</accession>
<dbReference type="SUPFAM" id="SSF46689">
    <property type="entry name" value="Homeodomain-like"/>
    <property type="match status" value="1"/>
</dbReference>
<dbReference type="InterPro" id="IPR054129">
    <property type="entry name" value="DesT_TetR_C"/>
</dbReference>
<dbReference type="GO" id="GO:0003677">
    <property type="term" value="F:DNA binding"/>
    <property type="evidence" value="ECO:0007669"/>
    <property type="project" value="UniProtKB-UniRule"/>
</dbReference>
<evidence type="ECO:0000313" key="6">
    <source>
        <dbReference type="EMBL" id="ONM50692.1"/>
    </source>
</evidence>
<dbReference type="Pfam" id="PF21943">
    <property type="entry name" value="TetR_C_46"/>
    <property type="match status" value="1"/>
</dbReference>
<dbReference type="Gene3D" id="1.10.357.10">
    <property type="entry name" value="Tetracycline Repressor, domain 2"/>
    <property type="match status" value="1"/>
</dbReference>
<evidence type="ECO:0000256" key="3">
    <source>
        <dbReference type="ARBA" id="ARBA00023163"/>
    </source>
</evidence>
<keyword evidence="3" id="KW-0804">Transcription</keyword>
<keyword evidence="7" id="KW-1185">Reference proteome</keyword>
<evidence type="ECO:0000256" key="4">
    <source>
        <dbReference type="PROSITE-ProRule" id="PRU00335"/>
    </source>
</evidence>
<evidence type="ECO:0000256" key="2">
    <source>
        <dbReference type="ARBA" id="ARBA00023125"/>
    </source>
</evidence>
<dbReference type="Pfam" id="PF00440">
    <property type="entry name" value="TetR_N"/>
    <property type="match status" value="1"/>
</dbReference>
<sequence>MRRTSSAETAKRVRLNPQERRAQLIELGLEMLGERSLEDISVSDIAAQAGISRGLLFHYFPTKQDFQLEVAREANAELLTRVTPDLSLGLSEMLRDSVSRYVDYASESRTSYQALLRGPSGSNPELAAMVDQTRSAIVHIILAAAPVPTAERDQPRLLLTVRGWIAFAEETTLSWLREETITRAELVDLLMESLLALTNTVNPALADAFRD</sequence>
<dbReference type="Proteomes" id="UP000188836">
    <property type="component" value="Unassembled WGS sequence"/>
</dbReference>
<dbReference type="InterPro" id="IPR009057">
    <property type="entry name" value="Homeodomain-like_sf"/>
</dbReference>
<protein>
    <submittedName>
        <fullName evidence="6">TetR family transcriptional regulator</fullName>
    </submittedName>
</protein>
<evidence type="ECO:0000259" key="5">
    <source>
        <dbReference type="PROSITE" id="PS50977"/>
    </source>
</evidence>
<reference evidence="6 7" key="1">
    <citation type="journal article" date="2016" name="Antonie Van Leeuwenhoek">
        <title>Nocardia donostiensis sp. nov., isolated from human respiratory specimens.</title>
        <authorList>
            <person name="Ercibengoa M."/>
            <person name="Bell M."/>
            <person name="Marimon J.M."/>
            <person name="Humrighouse B."/>
            <person name="Klenk H.P."/>
            <person name="Potter G."/>
            <person name="Perez-Trallero E."/>
        </authorList>
    </citation>
    <scope>NUCLEOTIDE SEQUENCE [LARGE SCALE GENOMIC DNA]</scope>
    <source>
        <strain evidence="6 7">X1655</strain>
    </source>
</reference>
<evidence type="ECO:0000256" key="1">
    <source>
        <dbReference type="ARBA" id="ARBA00023015"/>
    </source>
</evidence>
<dbReference type="InterPro" id="IPR050624">
    <property type="entry name" value="HTH-type_Tx_Regulator"/>
</dbReference>
<dbReference type="PANTHER" id="PTHR43479">
    <property type="entry name" value="ACREF/ENVCD OPERON REPRESSOR-RELATED"/>
    <property type="match status" value="1"/>
</dbReference>
<dbReference type="PRINTS" id="PR00455">
    <property type="entry name" value="HTHTETR"/>
</dbReference>
<dbReference type="OrthoDB" id="8479950at2"/>
<gene>
    <name evidence="6" type="ORF">B0T46_02080</name>
</gene>
<organism evidence="6 7">
    <name type="scientific">Nocardia donostiensis</name>
    <dbReference type="NCBI Taxonomy" id="1538463"/>
    <lineage>
        <taxon>Bacteria</taxon>
        <taxon>Bacillati</taxon>
        <taxon>Actinomycetota</taxon>
        <taxon>Actinomycetes</taxon>
        <taxon>Mycobacteriales</taxon>
        <taxon>Nocardiaceae</taxon>
        <taxon>Nocardia</taxon>
    </lineage>
</organism>
<keyword evidence="1" id="KW-0805">Transcription regulation</keyword>
<dbReference type="STRING" id="1538463.B0T36_00105"/>
<dbReference type="PROSITE" id="PS50977">
    <property type="entry name" value="HTH_TETR_2"/>
    <property type="match status" value="1"/>
</dbReference>
<name>A0A1W0B3I0_9NOCA</name>
<proteinExistence type="predicted"/>
<comment type="caution">
    <text evidence="6">The sequence shown here is derived from an EMBL/GenBank/DDBJ whole genome shotgun (WGS) entry which is preliminary data.</text>
</comment>
<feature type="DNA-binding region" description="H-T-H motif" evidence="4">
    <location>
        <begin position="41"/>
        <end position="60"/>
    </location>
</feature>
<dbReference type="EMBL" id="MUMY01000001">
    <property type="protein sequence ID" value="ONM50692.1"/>
    <property type="molecule type" value="Genomic_DNA"/>
</dbReference>
<feature type="domain" description="HTH tetR-type" evidence="5">
    <location>
        <begin position="18"/>
        <end position="78"/>
    </location>
</feature>
<dbReference type="InterPro" id="IPR001647">
    <property type="entry name" value="HTH_TetR"/>
</dbReference>